<reference evidence="2" key="1">
    <citation type="journal article" date="2011" name="PLoS Genet.">
        <title>Genomic analysis of the necrotrophic fungal pathogens Sclerotinia sclerotiorum and Botrytis cinerea.</title>
        <authorList>
            <person name="Amselem J."/>
            <person name="Cuomo C.A."/>
            <person name="van Kan J.A."/>
            <person name="Viaud M."/>
            <person name="Benito E.P."/>
            <person name="Couloux A."/>
            <person name="Coutinho P.M."/>
            <person name="de Vries R.P."/>
            <person name="Dyer P.S."/>
            <person name="Fillinger S."/>
            <person name="Fournier E."/>
            <person name="Gout L."/>
            <person name="Hahn M."/>
            <person name="Kohn L."/>
            <person name="Lapalu N."/>
            <person name="Plummer K.M."/>
            <person name="Pradier J.M."/>
            <person name="Quevillon E."/>
            <person name="Sharon A."/>
            <person name="Simon A."/>
            <person name="ten Have A."/>
            <person name="Tudzynski B."/>
            <person name="Tudzynski P."/>
            <person name="Wincker P."/>
            <person name="Andrew M."/>
            <person name="Anthouard V."/>
            <person name="Beever R.E."/>
            <person name="Beffa R."/>
            <person name="Benoit I."/>
            <person name="Bouzid O."/>
            <person name="Brault B."/>
            <person name="Chen Z."/>
            <person name="Choquer M."/>
            <person name="Collemare J."/>
            <person name="Cotton P."/>
            <person name="Danchin E.G."/>
            <person name="Da Silva C."/>
            <person name="Gautier A."/>
            <person name="Giraud C."/>
            <person name="Giraud T."/>
            <person name="Gonzalez C."/>
            <person name="Grossetete S."/>
            <person name="Guldener U."/>
            <person name="Henrissat B."/>
            <person name="Howlett B.J."/>
            <person name="Kodira C."/>
            <person name="Kretschmer M."/>
            <person name="Lappartient A."/>
            <person name="Leroch M."/>
            <person name="Levis C."/>
            <person name="Mauceli E."/>
            <person name="Neuveglise C."/>
            <person name="Oeser B."/>
            <person name="Pearson M."/>
            <person name="Poulain J."/>
            <person name="Poussereau N."/>
            <person name="Quesneville H."/>
            <person name="Rascle C."/>
            <person name="Schumacher J."/>
            <person name="Segurens B."/>
            <person name="Sexton A."/>
            <person name="Silva E."/>
            <person name="Sirven C."/>
            <person name="Soanes D.M."/>
            <person name="Talbot N.J."/>
            <person name="Templeton M."/>
            <person name="Yandava C."/>
            <person name="Yarden O."/>
            <person name="Zeng Q."/>
            <person name="Rollins J.A."/>
            <person name="Lebrun M.H."/>
            <person name="Dickman M."/>
        </authorList>
    </citation>
    <scope>NUCLEOTIDE SEQUENCE [LARGE SCALE GENOMIC DNA]</scope>
    <source>
        <strain evidence="2">T4</strain>
    </source>
</reference>
<dbReference type="InParanoid" id="G2XP78"/>
<proteinExistence type="predicted"/>
<sequence length="74" mass="8244">MKCEGFIARHPGTRTIPPQDAPILIQSLTASGEHELYLQEVKWATEESSLFSSLIKGWNTTSEPALENMVNLDD</sequence>
<evidence type="ECO:0000313" key="1">
    <source>
        <dbReference type="EMBL" id="CCD42684.1"/>
    </source>
</evidence>
<accession>G2XP78</accession>
<dbReference type="HOGENOM" id="CLU_2687498_0_0_1"/>
<evidence type="ECO:0000313" key="2">
    <source>
        <dbReference type="Proteomes" id="UP000008177"/>
    </source>
</evidence>
<dbReference type="EMBL" id="FQ790248">
    <property type="protein sequence ID" value="CCD42684.1"/>
    <property type="molecule type" value="Genomic_DNA"/>
</dbReference>
<dbReference type="Proteomes" id="UP000008177">
    <property type="component" value="Unplaced contigs"/>
</dbReference>
<dbReference type="AlphaFoldDB" id="G2XP78"/>
<name>G2XP78_BOTF4</name>
<organism evidence="1 2">
    <name type="scientific">Botryotinia fuckeliana (strain T4)</name>
    <name type="common">Noble rot fungus</name>
    <name type="synonym">Botrytis cinerea</name>
    <dbReference type="NCBI Taxonomy" id="999810"/>
    <lineage>
        <taxon>Eukaryota</taxon>
        <taxon>Fungi</taxon>
        <taxon>Dikarya</taxon>
        <taxon>Ascomycota</taxon>
        <taxon>Pezizomycotina</taxon>
        <taxon>Leotiomycetes</taxon>
        <taxon>Helotiales</taxon>
        <taxon>Sclerotiniaceae</taxon>
        <taxon>Botrytis</taxon>
    </lineage>
</organism>
<protein>
    <submittedName>
        <fullName evidence="1">Uncharacterized protein</fullName>
    </submittedName>
</protein>
<gene>
    <name evidence="1" type="ORF">BofuT4_P072960.1</name>
</gene>